<dbReference type="Pfam" id="PF00560">
    <property type="entry name" value="LRR_1"/>
    <property type="match status" value="1"/>
</dbReference>
<name>A0A2A4JSG3_HELVI</name>
<dbReference type="InterPro" id="IPR001611">
    <property type="entry name" value="Leu-rich_rpt"/>
</dbReference>
<evidence type="ECO:0000256" key="4">
    <source>
        <dbReference type="SAM" id="SignalP"/>
    </source>
</evidence>
<dbReference type="PANTHER" id="PTHR24366">
    <property type="entry name" value="IG(IMMUNOGLOBULIN) AND LRR(LEUCINE RICH REPEAT) DOMAINS"/>
    <property type="match status" value="1"/>
</dbReference>
<keyword evidence="3" id="KW-0472">Membrane</keyword>
<protein>
    <recommendedName>
        <fullName evidence="6">LRRCT domain-containing protein</fullName>
    </recommendedName>
</protein>
<dbReference type="SMART" id="SM00365">
    <property type="entry name" value="LRR_SD22"/>
    <property type="match status" value="8"/>
</dbReference>
<evidence type="ECO:0000256" key="2">
    <source>
        <dbReference type="ARBA" id="ARBA00022737"/>
    </source>
</evidence>
<evidence type="ECO:0000256" key="1">
    <source>
        <dbReference type="ARBA" id="ARBA00022614"/>
    </source>
</evidence>
<sequence length="648" mass="73441">MRALCFLTFLFLIFKNGTAQDVYEEIMEEEVLKLIKLCDVCTCSEIPDIDGTHIVLYVQCSEFDRIENVADLDKIAWPLNPNGLKISATFDGLGLSTLGKLPPNSQVETLRFTNNAIKAYWPDPFSDVPNLKILSFSHNELTTITPDLFTNINALEDLDLSYNKLSEFNPLDFKHLHHLKKLNLQSNNLKRIPLDALQPMTALEDLDVSKNGIFDLILQRSDVENLARLKRLNLNENRIRSLTKDSFPPNNSLEFLDLSNNIIEIVEEDAFLTCTNLRELNLAQNNITLVFALPPGLQIAILKINTLFHWPKFPTGIKYIDLSYNRLSDLYDENSVNFDSLEVLNIGGNQIKEINIEKKLPSLYILDLSYNSIAEIPKTISTQYFPNLEELHFDGNPIETVYFKNIIAVKSLYMNEMKALRVIDEKAFSNVVGRAAEETENDVSCFSLYLSSCPSLTEIKAGAFDGTSVCMLDISKNNLTYLPKSLVDWSAVTEGVNLQFNPWNCNCDMQWIVDELLPQMYATKHSRLLAELRCGSPRAFEGLRLVHWYNWTERAMCGDAASRSGVHGNYMLEPSTDNVGPRVTNLTLILGASIIVSLLVAIALAVYLIKTRKKYRIRRAAMKRKRQSATDITNGHKEQFTNLNTSKV</sequence>
<evidence type="ECO:0008006" key="6">
    <source>
        <dbReference type="Google" id="ProtNLM"/>
    </source>
</evidence>
<dbReference type="STRING" id="7102.A0A2A4JSG3"/>
<comment type="caution">
    <text evidence="5">The sequence shown here is derived from an EMBL/GenBank/DDBJ whole genome shotgun (WGS) entry which is preliminary data.</text>
</comment>
<dbReference type="InterPro" id="IPR032675">
    <property type="entry name" value="LRR_dom_sf"/>
</dbReference>
<accession>A0A2A4JSG3</accession>
<organism evidence="5">
    <name type="scientific">Heliothis virescens</name>
    <name type="common">Tobacco budworm moth</name>
    <dbReference type="NCBI Taxonomy" id="7102"/>
    <lineage>
        <taxon>Eukaryota</taxon>
        <taxon>Metazoa</taxon>
        <taxon>Ecdysozoa</taxon>
        <taxon>Arthropoda</taxon>
        <taxon>Hexapoda</taxon>
        <taxon>Insecta</taxon>
        <taxon>Pterygota</taxon>
        <taxon>Neoptera</taxon>
        <taxon>Endopterygota</taxon>
        <taxon>Lepidoptera</taxon>
        <taxon>Glossata</taxon>
        <taxon>Ditrysia</taxon>
        <taxon>Noctuoidea</taxon>
        <taxon>Noctuidae</taxon>
        <taxon>Heliothinae</taxon>
        <taxon>Heliothis</taxon>
    </lineage>
</organism>
<dbReference type="InterPro" id="IPR003591">
    <property type="entry name" value="Leu-rich_rpt_typical-subtyp"/>
</dbReference>
<dbReference type="SMART" id="SM00364">
    <property type="entry name" value="LRR_BAC"/>
    <property type="match status" value="5"/>
</dbReference>
<evidence type="ECO:0000256" key="3">
    <source>
        <dbReference type="SAM" id="Phobius"/>
    </source>
</evidence>
<feature type="chain" id="PRO_5012743055" description="LRRCT domain-containing protein" evidence="4">
    <location>
        <begin position="20"/>
        <end position="648"/>
    </location>
</feature>
<keyword evidence="3" id="KW-1133">Transmembrane helix</keyword>
<dbReference type="InterPro" id="IPR025875">
    <property type="entry name" value="Leu-rich_rpt_4"/>
</dbReference>
<dbReference type="PANTHER" id="PTHR24366:SF168">
    <property type="entry name" value="GH22922P-RELATED"/>
    <property type="match status" value="1"/>
</dbReference>
<keyword evidence="4" id="KW-0732">Signal</keyword>
<dbReference type="AlphaFoldDB" id="A0A2A4JSG3"/>
<feature type="signal peptide" evidence="4">
    <location>
        <begin position="1"/>
        <end position="19"/>
    </location>
</feature>
<keyword evidence="1" id="KW-0433">Leucine-rich repeat</keyword>
<dbReference type="PRINTS" id="PR00019">
    <property type="entry name" value="LEURICHRPT"/>
</dbReference>
<gene>
    <name evidence="5" type="ORF">B5V51_12768</name>
</gene>
<evidence type="ECO:0000313" key="5">
    <source>
        <dbReference type="EMBL" id="PCG74769.1"/>
    </source>
</evidence>
<proteinExistence type="predicted"/>
<reference evidence="5" key="1">
    <citation type="submission" date="2017-09" db="EMBL/GenBank/DDBJ databases">
        <title>Contemporary evolution of a Lepidopteran species, Heliothis virescens, in response to modern agricultural practices.</title>
        <authorList>
            <person name="Fritz M.L."/>
            <person name="Deyonke A.M."/>
            <person name="Papanicolaou A."/>
            <person name="Micinski S."/>
            <person name="Westbrook J."/>
            <person name="Gould F."/>
        </authorList>
    </citation>
    <scope>NUCLEOTIDE SEQUENCE [LARGE SCALE GENOMIC DNA]</scope>
    <source>
        <strain evidence="5">HvINT-</strain>
        <tissue evidence="5">Whole body</tissue>
    </source>
</reference>
<feature type="transmembrane region" description="Helical" evidence="3">
    <location>
        <begin position="586"/>
        <end position="609"/>
    </location>
</feature>
<dbReference type="EMBL" id="NWSH01000689">
    <property type="protein sequence ID" value="PCG74769.1"/>
    <property type="molecule type" value="Genomic_DNA"/>
</dbReference>
<dbReference type="PROSITE" id="PS51450">
    <property type="entry name" value="LRR"/>
    <property type="match status" value="7"/>
</dbReference>
<dbReference type="SMART" id="SM00369">
    <property type="entry name" value="LRR_TYP"/>
    <property type="match status" value="8"/>
</dbReference>
<keyword evidence="3" id="KW-0812">Transmembrane</keyword>
<keyword evidence="2" id="KW-0677">Repeat</keyword>
<dbReference type="Pfam" id="PF12799">
    <property type="entry name" value="LRR_4"/>
    <property type="match status" value="1"/>
</dbReference>
<dbReference type="Gene3D" id="3.80.10.10">
    <property type="entry name" value="Ribonuclease Inhibitor"/>
    <property type="match status" value="3"/>
</dbReference>
<dbReference type="SUPFAM" id="SSF52058">
    <property type="entry name" value="L domain-like"/>
    <property type="match status" value="2"/>
</dbReference>
<dbReference type="Pfam" id="PF13855">
    <property type="entry name" value="LRR_8"/>
    <property type="match status" value="2"/>
</dbReference>